<comment type="caution">
    <text evidence="8">The sequence shown here is derived from an EMBL/GenBank/DDBJ whole genome shotgun (WGS) entry which is preliminary data.</text>
</comment>
<feature type="transmembrane region" description="Helical" evidence="7">
    <location>
        <begin position="175"/>
        <end position="195"/>
    </location>
</feature>
<feature type="transmembrane region" description="Helical" evidence="7">
    <location>
        <begin position="144"/>
        <end position="166"/>
    </location>
</feature>
<dbReference type="AlphaFoldDB" id="A0A147K1B9"/>
<sequence>MSEEVLPPEKGYTEGVRTLLGDPKRAIVKLSLPMIMAMLIQATYNLADAIWVAGIGADALAAVGFVFPFYFIMMAISTGLGVGSSSAIARRIGARDKAGADNVATHSIILTVVAALAFTVPLVTFTEPLFRSIGAGATLGMTAAYGRIIFAGSIFLFFNNVGNAILRGEGDAKRAMYALALGATLNIVLDPIFIYPLGLGVAGAALATILSLAVSSALLLYWLMIKNDTYLSIGFRGFKFNGKILKDILRVGIPSSIVQLSMSISMLLINFLIVLISGGSTDGVAVYSAGWRVATVGTLPLNGIATAVVAVCGAAFGEKAYEKINVSHLHAIKIGLIIEAVVTAVTFAFAPQIAAVFTYSEGAARIADDLTLFLRIACLFWPFVSFGMQSSALFQAVGRGISSLMATVLRSLVLTLLFIFLLSFVLNYGLIGVWWGIVLANIIGSMVVFSWSRHYVKGLIKKAGQ</sequence>
<feature type="transmembrane region" description="Helical" evidence="7">
    <location>
        <begin position="248"/>
        <end position="276"/>
    </location>
</feature>
<feature type="transmembrane region" description="Helical" evidence="7">
    <location>
        <begin position="59"/>
        <end position="82"/>
    </location>
</feature>
<name>A0A147K1B9_HADYE</name>
<evidence type="ECO:0000256" key="1">
    <source>
        <dbReference type="ARBA" id="ARBA00004651"/>
    </source>
</evidence>
<dbReference type="InterPro" id="IPR048279">
    <property type="entry name" value="MdtK-like"/>
</dbReference>
<feature type="transmembrane region" description="Helical" evidence="7">
    <location>
        <begin position="336"/>
        <end position="360"/>
    </location>
</feature>
<dbReference type="PANTHER" id="PTHR43549">
    <property type="entry name" value="MULTIDRUG RESISTANCE PROTEIN YPNP-RELATED"/>
    <property type="match status" value="1"/>
</dbReference>
<dbReference type="Proteomes" id="UP000074294">
    <property type="component" value="Unassembled WGS sequence"/>
</dbReference>
<keyword evidence="6 7" id="KW-0472">Membrane</keyword>
<organism evidence="8 9">
    <name type="scientific">Hadarchaeum yellowstonense</name>
    <dbReference type="NCBI Taxonomy" id="1776334"/>
    <lineage>
        <taxon>Archaea</taxon>
        <taxon>Methanobacteriati</taxon>
        <taxon>Candidatus Hadarchaeota</taxon>
        <taxon>Candidatus Hadarchaeia</taxon>
        <taxon>Candidatus Hadarchaeales</taxon>
        <taxon>Candidatus Hadarchaeaceae</taxon>
        <taxon>Candidatus Hadarchaeum</taxon>
    </lineage>
</organism>
<evidence type="ECO:0000313" key="9">
    <source>
        <dbReference type="Proteomes" id="UP000074294"/>
    </source>
</evidence>
<feature type="transmembrane region" description="Helical" evidence="7">
    <location>
        <begin position="296"/>
        <end position="316"/>
    </location>
</feature>
<reference evidence="8 9" key="1">
    <citation type="journal article" date="2016" name="Nat. Microbiol.">
        <title>Genomic inference of the metabolism of cosmopolitan subsurface Archaea, Hadesarchaea.</title>
        <authorList>
            <person name="Baker B.J."/>
            <person name="Saw J.H."/>
            <person name="Lind A.E."/>
            <person name="Lazar C.S."/>
            <person name="Hinrichs K.-U."/>
            <person name="Teske A.P."/>
            <person name="Ettema T.J."/>
        </authorList>
    </citation>
    <scope>NUCLEOTIDE SEQUENCE [LARGE SCALE GENOMIC DNA]</scope>
</reference>
<feature type="transmembrane region" description="Helical" evidence="7">
    <location>
        <begin position="406"/>
        <end position="426"/>
    </location>
</feature>
<dbReference type="InterPro" id="IPR002528">
    <property type="entry name" value="MATE_fam"/>
</dbReference>
<dbReference type="GO" id="GO:0005886">
    <property type="term" value="C:plasma membrane"/>
    <property type="evidence" value="ECO:0007669"/>
    <property type="project" value="UniProtKB-SubCell"/>
</dbReference>
<dbReference type="Pfam" id="PF01554">
    <property type="entry name" value="MatE"/>
    <property type="match status" value="2"/>
</dbReference>
<keyword evidence="2" id="KW-0813">Transport</keyword>
<evidence type="ECO:0000256" key="2">
    <source>
        <dbReference type="ARBA" id="ARBA00022448"/>
    </source>
</evidence>
<evidence type="ECO:0000256" key="4">
    <source>
        <dbReference type="ARBA" id="ARBA00022692"/>
    </source>
</evidence>
<keyword evidence="3" id="KW-1003">Cell membrane</keyword>
<evidence type="ECO:0000256" key="5">
    <source>
        <dbReference type="ARBA" id="ARBA00022989"/>
    </source>
</evidence>
<keyword evidence="4 7" id="KW-0812">Transmembrane</keyword>
<evidence type="ECO:0000256" key="7">
    <source>
        <dbReference type="SAM" id="Phobius"/>
    </source>
</evidence>
<dbReference type="GO" id="GO:0042910">
    <property type="term" value="F:xenobiotic transmembrane transporter activity"/>
    <property type="evidence" value="ECO:0007669"/>
    <property type="project" value="InterPro"/>
</dbReference>
<dbReference type="NCBIfam" id="TIGR00797">
    <property type="entry name" value="matE"/>
    <property type="match status" value="1"/>
</dbReference>
<dbReference type="InterPro" id="IPR052031">
    <property type="entry name" value="Membrane_Transporter-Flippase"/>
</dbReference>
<dbReference type="PANTHER" id="PTHR43549:SF2">
    <property type="entry name" value="MULTIDRUG RESISTANCE PROTEIN NORM-RELATED"/>
    <property type="match status" value="1"/>
</dbReference>
<feature type="transmembrane region" description="Helical" evidence="7">
    <location>
        <begin position="27"/>
        <end position="47"/>
    </location>
</feature>
<dbReference type="CDD" id="cd13147">
    <property type="entry name" value="MATE_MJ0709_like"/>
    <property type="match status" value="1"/>
</dbReference>
<feature type="transmembrane region" description="Helical" evidence="7">
    <location>
        <begin position="103"/>
        <end position="124"/>
    </location>
</feature>
<feature type="transmembrane region" description="Helical" evidence="7">
    <location>
        <begin position="432"/>
        <end position="452"/>
    </location>
</feature>
<dbReference type="EMBL" id="LQMQ01000005">
    <property type="protein sequence ID" value="KUO42517.1"/>
    <property type="molecule type" value="Genomic_DNA"/>
</dbReference>
<dbReference type="STRING" id="1776334.APZ16_04290"/>
<proteinExistence type="predicted"/>
<protein>
    <submittedName>
        <fullName evidence="8">MATE family efflux transporter</fullName>
    </submittedName>
</protein>
<keyword evidence="5 7" id="KW-1133">Transmembrane helix</keyword>
<dbReference type="GO" id="GO:0015297">
    <property type="term" value="F:antiporter activity"/>
    <property type="evidence" value="ECO:0007669"/>
    <property type="project" value="InterPro"/>
</dbReference>
<accession>A0A147K1B9</accession>
<evidence type="ECO:0000313" key="8">
    <source>
        <dbReference type="EMBL" id="KUO42517.1"/>
    </source>
</evidence>
<evidence type="ECO:0000256" key="6">
    <source>
        <dbReference type="ARBA" id="ARBA00023136"/>
    </source>
</evidence>
<dbReference type="PIRSF" id="PIRSF006603">
    <property type="entry name" value="DinF"/>
    <property type="match status" value="1"/>
</dbReference>
<comment type="subcellular location">
    <subcellularLocation>
        <location evidence="1">Cell membrane</location>
        <topology evidence="1">Multi-pass membrane protein</topology>
    </subcellularLocation>
</comment>
<feature type="transmembrane region" description="Helical" evidence="7">
    <location>
        <begin position="201"/>
        <end position="223"/>
    </location>
</feature>
<gene>
    <name evidence="8" type="ORF">APZ16_04290</name>
</gene>
<feature type="transmembrane region" description="Helical" evidence="7">
    <location>
        <begin position="372"/>
        <end position="394"/>
    </location>
</feature>
<evidence type="ECO:0000256" key="3">
    <source>
        <dbReference type="ARBA" id="ARBA00022475"/>
    </source>
</evidence>